<feature type="region of interest" description="Disordered" evidence="4">
    <location>
        <begin position="22"/>
        <end position="62"/>
    </location>
</feature>
<reference evidence="6" key="1">
    <citation type="submission" date="2019-10" db="EMBL/GenBank/DDBJ databases">
        <authorList>
            <consortium name="DOE Joint Genome Institute"/>
            <person name="Kuo A."/>
            <person name="Miyauchi S."/>
            <person name="Kiss E."/>
            <person name="Drula E."/>
            <person name="Kohler A."/>
            <person name="Sanchez-Garcia M."/>
            <person name="Andreopoulos B."/>
            <person name="Barry K.W."/>
            <person name="Bonito G."/>
            <person name="Buee M."/>
            <person name="Carver A."/>
            <person name="Chen C."/>
            <person name="Cichocki N."/>
            <person name="Clum A."/>
            <person name="Culley D."/>
            <person name="Crous P.W."/>
            <person name="Fauchery L."/>
            <person name="Girlanda M."/>
            <person name="Hayes R."/>
            <person name="Keri Z."/>
            <person name="LaButti K."/>
            <person name="Lipzen A."/>
            <person name="Lombard V."/>
            <person name="Magnuson J."/>
            <person name="Maillard F."/>
            <person name="Morin E."/>
            <person name="Murat C."/>
            <person name="Nolan M."/>
            <person name="Ohm R."/>
            <person name="Pangilinan J."/>
            <person name="Pereira M."/>
            <person name="Perotto S."/>
            <person name="Peter M."/>
            <person name="Riley R."/>
            <person name="Sitrit Y."/>
            <person name="Stielow B."/>
            <person name="Szollosi G."/>
            <person name="Zifcakova L."/>
            <person name="Stursova M."/>
            <person name="Spatafora J.W."/>
            <person name="Tedersoo L."/>
            <person name="Vaario L.-M."/>
            <person name="Yamada A."/>
            <person name="Yan M."/>
            <person name="Wang P."/>
            <person name="Xu J."/>
            <person name="Bruns T."/>
            <person name="Baldrian P."/>
            <person name="Vilgalys R."/>
            <person name="Henrissat B."/>
            <person name="Grigoriev I.V."/>
            <person name="Hibbett D."/>
            <person name="Nagy L.G."/>
            <person name="Martin F.M."/>
        </authorList>
    </citation>
    <scope>NUCLEOTIDE SEQUENCE</scope>
    <source>
        <strain evidence="6">Prilba</strain>
    </source>
</reference>
<sequence length="88" mass="9589">SVSFDLPGLRKEDVKIDAHNDVLTVSGETRPTSERSGDGYERGDRASWGSRSRSPKGSRVRISKASMKDGVLNVTFPKSVPEIVITIT</sequence>
<dbReference type="SUPFAM" id="SSF49764">
    <property type="entry name" value="HSP20-like chaperones"/>
    <property type="match status" value="1"/>
</dbReference>
<dbReference type="OrthoDB" id="2960525at2759"/>
<evidence type="ECO:0000313" key="7">
    <source>
        <dbReference type="Proteomes" id="UP000759537"/>
    </source>
</evidence>
<dbReference type="PANTHER" id="PTHR11527">
    <property type="entry name" value="HEAT-SHOCK PROTEIN 20 FAMILY MEMBER"/>
    <property type="match status" value="1"/>
</dbReference>
<keyword evidence="1 6" id="KW-0346">Stress response</keyword>
<comment type="caution">
    <text evidence="6">The sequence shown here is derived from an EMBL/GenBank/DDBJ whole genome shotgun (WGS) entry which is preliminary data.</text>
</comment>
<name>A0A9P5MR06_9AGAM</name>
<feature type="compositionally biased region" description="Basic residues" evidence="4">
    <location>
        <begin position="53"/>
        <end position="62"/>
    </location>
</feature>
<evidence type="ECO:0000259" key="5">
    <source>
        <dbReference type="PROSITE" id="PS01031"/>
    </source>
</evidence>
<feature type="non-terminal residue" evidence="6">
    <location>
        <position position="1"/>
    </location>
</feature>
<evidence type="ECO:0000256" key="3">
    <source>
        <dbReference type="RuleBase" id="RU003616"/>
    </source>
</evidence>
<evidence type="ECO:0000256" key="4">
    <source>
        <dbReference type="SAM" id="MobiDB-lite"/>
    </source>
</evidence>
<feature type="compositionally biased region" description="Basic and acidic residues" evidence="4">
    <location>
        <begin position="31"/>
        <end position="45"/>
    </location>
</feature>
<feature type="domain" description="SHSP" evidence="5">
    <location>
        <begin position="1"/>
        <end position="88"/>
    </location>
</feature>
<dbReference type="Gene3D" id="2.60.40.790">
    <property type="match status" value="1"/>
</dbReference>
<gene>
    <name evidence="6" type="ORF">DFH94DRAFT_637554</name>
</gene>
<accession>A0A9P5MR06</accession>
<dbReference type="InterPro" id="IPR031107">
    <property type="entry name" value="Small_HSP"/>
</dbReference>
<evidence type="ECO:0000256" key="1">
    <source>
        <dbReference type="ARBA" id="ARBA00023016"/>
    </source>
</evidence>
<dbReference type="AlphaFoldDB" id="A0A9P5MR06"/>
<proteinExistence type="inferred from homology"/>
<dbReference type="CDD" id="cd06464">
    <property type="entry name" value="ACD_sHsps-like"/>
    <property type="match status" value="1"/>
</dbReference>
<dbReference type="InterPro" id="IPR002068">
    <property type="entry name" value="A-crystallin/Hsp20_dom"/>
</dbReference>
<comment type="similarity">
    <text evidence="2 3">Belongs to the small heat shock protein (HSP20) family.</text>
</comment>
<dbReference type="Proteomes" id="UP000759537">
    <property type="component" value="Unassembled WGS sequence"/>
</dbReference>
<organism evidence="6 7">
    <name type="scientific">Russula ochroleuca</name>
    <dbReference type="NCBI Taxonomy" id="152965"/>
    <lineage>
        <taxon>Eukaryota</taxon>
        <taxon>Fungi</taxon>
        <taxon>Dikarya</taxon>
        <taxon>Basidiomycota</taxon>
        <taxon>Agaricomycotina</taxon>
        <taxon>Agaricomycetes</taxon>
        <taxon>Russulales</taxon>
        <taxon>Russulaceae</taxon>
        <taxon>Russula</taxon>
    </lineage>
</organism>
<evidence type="ECO:0000256" key="2">
    <source>
        <dbReference type="PROSITE-ProRule" id="PRU00285"/>
    </source>
</evidence>
<evidence type="ECO:0000313" key="6">
    <source>
        <dbReference type="EMBL" id="KAF8470414.1"/>
    </source>
</evidence>
<dbReference type="PROSITE" id="PS01031">
    <property type="entry name" value="SHSP"/>
    <property type="match status" value="1"/>
</dbReference>
<dbReference type="EMBL" id="WHVB01000025">
    <property type="protein sequence ID" value="KAF8470414.1"/>
    <property type="molecule type" value="Genomic_DNA"/>
</dbReference>
<reference evidence="6" key="2">
    <citation type="journal article" date="2020" name="Nat. Commun.">
        <title>Large-scale genome sequencing of mycorrhizal fungi provides insights into the early evolution of symbiotic traits.</title>
        <authorList>
            <person name="Miyauchi S."/>
            <person name="Kiss E."/>
            <person name="Kuo A."/>
            <person name="Drula E."/>
            <person name="Kohler A."/>
            <person name="Sanchez-Garcia M."/>
            <person name="Morin E."/>
            <person name="Andreopoulos B."/>
            <person name="Barry K.W."/>
            <person name="Bonito G."/>
            <person name="Buee M."/>
            <person name="Carver A."/>
            <person name="Chen C."/>
            <person name="Cichocki N."/>
            <person name="Clum A."/>
            <person name="Culley D."/>
            <person name="Crous P.W."/>
            <person name="Fauchery L."/>
            <person name="Girlanda M."/>
            <person name="Hayes R.D."/>
            <person name="Keri Z."/>
            <person name="LaButti K."/>
            <person name="Lipzen A."/>
            <person name="Lombard V."/>
            <person name="Magnuson J."/>
            <person name="Maillard F."/>
            <person name="Murat C."/>
            <person name="Nolan M."/>
            <person name="Ohm R.A."/>
            <person name="Pangilinan J."/>
            <person name="Pereira M.F."/>
            <person name="Perotto S."/>
            <person name="Peter M."/>
            <person name="Pfister S."/>
            <person name="Riley R."/>
            <person name="Sitrit Y."/>
            <person name="Stielow J.B."/>
            <person name="Szollosi G."/>
            <person name="Zifcakova L."/>
            <person name="Stursova M."/>
            <person name="Spatafora J.W."/>
            <person name="Tedersoo L."/>
            <person name="Vaario L.M."/>
            <person name="Yamada A."/>
            <person name="Yan M."/>
            <person name="Wang P."/>
            <person name="Xu J."/>
            <person name="Bruns T."/>
            <person name="Baldrian P."/>
            <person name="Vilgalys R."/>
            <person name="Dunand C."/>
            <person name="Henrissat B."/>
            <person name="Grigoriev I.V."/>
            <person name="Hibbett D."/>
            <person name="Nagy L.G."/>
            <person name="Martin F.M."/>
        </authorList>
    </citation>
    <scope>NUCLEOTIDE SEQUENCE</scope>
    <source>
        <strain evidence="6">Prilba</strain>
    </source>
</reference>
<protein>
    <submittedName>
        <fullName evidence="6">Small heat shock protein</fullName>
    </submittedName>
</protein>
<dbReference type="InterPro" id="IPR008978">
    <property type="entry name" value="HSP20-like_chaperone"/>
</dbReference>
<dbReference type="Pfam" id="PF00011">
    <property type="entry name" value="HSP20"/>
    <property type="match status" value="1"/>
</dbReference>
<keyword evidence="7" id="KW-1185">Reference proteome</keyword>